<dbReference type="Gramene" id="OB09G25880.1">
    <property type="protein sequence ID" value="OB09G25880.1"/>
    <property type="gene ID" value="OB09G25880"/>
</dbReference>
<organism evidence="1">
    <name type="scientific">Oryza brachyantha</name>
    <name type="common">malo sina</name>
    <dbReference type="NCBI Taxonomy" id="4533"/>
    <lineage>
        <taxon>Eukaryota</taxon>
        <taxon>Viridiplantae</taxon>
        <taxon>Streptophyta</taxon>
        <taxon>Embryophyta</taxon>
        <taxon>Tracheophyta</taxon>
        <taxon>Spermatophyta</taxon>
        <taxon>Magnoliopsida</taxon>
        <taxon>Liliopsida</taxon>
        <taxon>Poales</taxon>
        <taxon>Poaceae</taxon>
        <taxon>BOP clade</taxon>
        <taxon>Oryzoideae</taxon>
        <taxon>Oryzeae</taxon>
        <taxon>Oryzinae</taxon>
        <taxon>Oryza</taxon>
    </lineage>
</organism>
<protein>
    <submittedName>
        <fullName evidence="1">Uncharacterized protein</fullName>
    </submittedName>
</protein>
<dbReference type="HOGENOM" id="CLU_2472680_0_0_1"/>
<accession>J3N009</accession>
<sequence length="88" mass="10292">MDRKDTDEHYCYYLARVIDESCDPTLAGGIDDMFLVNLEEVTCTLVLLPFPRLVFNLSFVSNILPNNFTNILYNLKYFHAELKNFFIC</sequence>
<name>J3N009_ORYBR</name>
<evidence type="ECO:0000313" key="1">
    <source>
        <dbReference type="EnsemblPlants" id="OB09G25880.1"/>
    </source>
</evidence>
<dbReference type="Proteomes" id="UP000006038">
    <property type="component" value="Chromosome 9"/>
</dbReference>
<keyword evidence="2" id="KW-1185">Reference proteome</keyword>
<proteinExistence type="predicted"/>
<dbReference type="EnsemblPlants" id="OB09G25880.1">
    <property type="protein sequence ID" value="OB09G25880.1"/>
    <property type="gene ID" value="OB09G25880"/>
</dbReference>
<dbReference type="AlphaFoldDB" id="J3N009"/>
<evidence type="ECO:0000313" key="2">
    <source>
        <dbReference type="Proteomes" id="UP000006038"/>
    </source>
</evidence>
<reference evidence="1" key="1">
    <citation type="journal article" date="2013" name="Nat. Commun.">
        <title>Whole-genome sequencing of Oryza brachyantha reveals mechanisms underlying Oryza genome evolution.</title>
        <authorList>
            <person name="Chen J."/>
            <person name="Huang Q."/>
            <person name="Gao D."/>
            <person name="Wang J."/>
            <person name="Lang Y."/>
            <person name="Liu T."/>
            <person name="Li B."/>
            <person name="Bai Z."/>
            <person name="Luis Goicoechea J."/>
            <person name="Liang C."/>
            <person name="Chen C."/>
            <person name="Zhang W."/>
            <person name="Sun S."/>
            <person name="Liao Y."/>
            <person name="Zhang X."/>
            <person name="Yang L."/>
            <person name="Song C."/>
            <person name="Wang M."/>
            <person name="Shi J."/>
            <person name="Liu G."/>
            <person name="Liu J."/>
            <person name="Zhou H."/>
            <person name="Zhou W."/>
            <person name="Yu Q."/>
            <person name="An N."/>
            <person name="Chen Y."/>
            <person name="Cai Q."/>
            <person name="Wang B."/>
            <person name="Liu B."/>
            <person name="Min J."/>
            <person name="Huang Y."/>
            <person name="Wu H."/>
            <person name="Li Z."/>
            <person name="Zhang Y."/>
            <person name="Yin Y."/>
            <person name="Song W."/>
            <person name="Jiang J."/>
            <person name="Jackson S.A."/>
            <person name="Wing R.A."/>
            <person name="Wang J."/>
            <person name="Chen M."/>
        </authorList>
    </citation>
    <scope>NUCLEOTIDE SEQUENCE [LARGE SCALE GENOMIC DNA]</scope>
    <source>
        <strain evidence="1">cv. IRGC 101232</strain>
    </source>
</reference>
<reference evidence="1" key="2">
    <citation type="submission" date="2013-04" db="UniProtKB">
        <authorList>
            <consortium name="EnsemblPlants"/>
        </authorList>
    </citation>
    <scope>IDENTIFICATION</scope>
</reference>